<feature type="region of interest" description="Disordered" evidence="1">
    <location>
        <begin position="287"/>
        <end position="509"/>
    </location>
</feature>
<name>A0AA39J866_9AGAR</name>
<feature type="compositionally biased region" description="Low complexity" evidence="1">
    <location>
        <begin position="379"/>
        <end position="390"/>
    </location>
</feature>
<evidence type="ECO:0000256" key="1">
    <source>
        <dbReference type="SAM" id="MobiDB-lite"/>
    </source>
</evidence>
<dbReference type="AlphaFoldDB" id="A0AA39J866"/>
<gene>
    <name evidence="2" type="ORF">EV421DRAFT_1738956</name>
</gene>
<reference evidence="2" key="1">
    <citation type="submission" date="2023-06" db="EMBL/GenBank/DDBJ databases">
        <authorList>
            <consortium name="Lawrence Berkeley National Laboratory"/>
            <person name="Ahrendt S."/>
            <person name="Sahu N."/>
            <person name="Indic B."/>
            <person name="Wong-Bajracharya J."/>
            <person name="Merenyi Z."/>
            <person name="Ke H.-M."/>
            <person name="Monk M."/>
            <person name="Kocsube S."/>
            <person name="Drula E."/>
            <person name="Lipzen A."/>
            <person name="Balint B."/>
            <person name="Henrissat B."/>
            <person name="Andreopoulos B."/>
            <person name="Martin F.M."/>
            <person name="Harder C.B."/>
            <person name="Rigling D."/>
            <person name="Ford K.L."/>
            <person name="Foster G.D."/>
            <person name="Pangilinan J."/>
            <person name="Papanicolaou A."/>
            <person name="Barry K."/>
            <person name="LaButti K."/>
            <person name="Viragh M."/>
            <person name="Koriabine M."/>
            <person name="Yan M."/>
            <person name="Riley R."/>
            <person name="Champramary S."/>
            <person name="Plett K.L."/>
            <person name="Tsai I.J."/>
            <person name="Slot J."/>
            <person name="Sipos G."/>
            <person name="Plett J."/>
            <person name="Nagy L.G."/>
            <person name="Grigoriev I.V."/>
        </authorList>
    </citation>
    <scope>NUCLEOTIDE SEQUENCE</scope>
    <source>
        <strain evidence="2">FPL87.14</strain>
    </source>
</reference>
<evidence type="ECO:0000313" key="2">
    <source>
        <dbReference type="EMBL" id="KAK0437489.1"/>
    </source>
</evidence>
<feature type="compositionally biased region" description="Basic and acidic residues" evidence="1">
    <location>
        <begin position="395"/>
        <end position="454"/>
    </location>
</feature>
<feature type="compositionally biased region" description="Basic and acidic residues" evidence="1">
    <location>
        <begin position="472"/>
        <end position="509"/>
    </location>
</feature>
<organism evidence="2 3">
    <name type="scientific">Armillaria borealis</name>
    <dbReference type="NCBI Taxonomy" id="47425"/>
    <lineage>
        <taxon>Eukaryota</taxon>
        <taxon>Fungi</taxon>
        <taxon>Dikarya</taxon>
        <taxon>Basidiomycota</taxon>
        <taxon>Agaricomycotina</taxon>
        <taxon>Agaricomycetes</taxon>
        <taxon>Agaricomycetidae</taxon>
        <taxon>Agaricales</taxon>
        <taxon>Marasmiineae</taxon>
        <taxon>Physalacriaceae</taxon>
        <taxon>Armillaria</taxon>
    </lineage>
</organism>
<feature type="region of interest" description="Disordered" evidence="1">
    <location>
        <begin position="53"/>
        <end position="73"/>
    </location>
</feature>
<keyword evidence="3" id="KW-1185">Reference proteome</keyword>
<accession>A0AA39J866</accession>
<feature type="compositionally biased region" description="Acidic residues" evidence="1">
    <location>
        <begin position="346"/>
        <end position="375"/>
    </location>
</feature>
<dbReference type="Proteomes" id="UP001175226">
    <property type="component" value="Unassembled WGS sequence"/>
</dbReference>
<feature type="compositionally biased region" description="Polar residues" evidence="1">
    <location>
        <begin position="291"/>
        <end position="304"/>
    </location>
</feature>
<evidence type="ECO:0000313" key="3">
    <source>
        <dbReference type="Proteomes" id="UP001175226"/>
    </source>
</evidence>
<protein>
    <submittedName>
        <fullName evidence="2">Uncharacterized protein</fullName>
    </submittedName>
</protein>
<sequence>MPQDSTADFLPLEIVPNVILEQRRNAAAFPLCPTATTASTLLPTTTTVTETLPNMTDRNAQPPAPPATPAARPDCPTLMKEHITWLNKNAMLGYAQAIAVAQAHDFLEEFWSPADKPKTASVLLAHPSHQTNAKEQFQKAKADEIKAEMAGQCTNGKVPDDLDLYHEVSASMWGLLDAKAIEEYEAMAAEANAHIAEPPSLANIYMNQSLIDQATVSLLERLIEFGPGQLGKVAWVAHCMYEDADGKVGHVNVKIHSKSWAVVPDNDLNSDEYVVAVVKWAARGFEGDKSTAPSEDQQTATAQAKSAIDKQGACSSKSSSSTSHKNKQLATAKAHQDSTVKLSNTIDDDEEDEADNDDEEDEEDKDDDNGDEDNDESVKVQAALANAATAKKCKEKAAKEAEERVAKEAEKSMEQEESEMATKEGEESKLAKGEEDKGSKGKEKGGQGKKRLAEEVAGEVALPPPSKRRGHPPKDTTDNSKPEPQRSARTGKGENHKNYKLVDGKYKGK</sequence>
<dbReference type="EMBL" id="JAUEPT010000048">
    <property type="protein sequence ID" value="KAK0437489.1"/>
    <property type="molecule type" value="Genomic_DNA"/>
</dbReference>
<comment type="caution">
    <text evidence="2">The sequence shown here is derived from an EMBL/GenBank/DDBJ whole genome shotgun (WGS) entry which is preliminary data.</text>
</comment>
<proteinExistence type="predicted"/>